<reference evidence="26" key="3">
    <citation type="submission" date="2025-05" db="UniProtKB">
        <authorList>
            <consortium name="Ensembl"/>
        </authorList>
    </citation>
    <scope>IDENTIFICATION</scope>
</reference>
<keyword evidence="7 25" id="KW-0132">Cell division</keyword>
<keyword evidence="14" id="KW-0832">Ubl conjugation</keyword>
<gene>
    <name evidence="26" type="primary">Cdc7</name>
    <name evidence="25" type="ORF">I79_017030</name>
</gene>
<comment type="cofactor">
    <cofactor evidence="1">
        <name>Mg(2+)</name>
        <dbReference type="ChEBI" id="CHEBI:18420"/>
    </cofactor>
</comment>
<dbReference type="eggNOG" id="KOG1167">
    <property type="taxonomic scope" value="Eukaryota"/>
</dbReference>
<keyword evidence="4" id="KW-1017">Isopeptide bond</keyword>
<comment type="subcellular location">
    <subcellularLocation>
        <location evidence="2">Nucleus</location>
    </subcellularLocation>
</comment>
<keyword evidence="12 22" id="KW-0067">ATP-binding</keyword>
<feature type="binding site" evidence="22">
    <location>
        <position position="84"/>
    </location>
    <ligand>
        <name>ATP</name>
        <dbReference type="ChEBI" id="CHEBI:30616"/>
    </ligand>
</feature>
<evidence type="ECO:0000256" key="20">
    <source>
        <dbReference type="ARBA" id="ARBA00065396"/>
    </source>
</evidence>
<organism evidence="25 27">
    <name type="scientific">Cricetulus griseus</name>
    <name type="common">Chinese hamster</name>
    <name type="synonym">Cricetulus barabensis griseus</name>
    <dbReference type="NCBI Taxonomy" id="10029"/>
    <lineage>
        <taxon>Eukaryota</taxon>
        <taxon>Metazoa</taxon>
        <taxon>Chordata</taxon>
        <taxon>Craniata</taxon>
        <taxon>Vertebrata</taxon>
        <taxon>Euteleostomi</taxon>
        <taxon>Mammalia</taxon>
        <taxon>Eutheria</taxon>
        <taxon>Euarchontoglires</taxon>
        <taxon>Glires</taxon>
        <taxon>Rodentia</taxon>
        <taxon>Myomorpha</taxon>
        <taxon>Muroidea</taxon>
        <taxon>Cricetidae</taxon>
        <taxon>Cricetinae</taxon>
        <taxon>Cricetulus</taxon>
    </lineage>
</organism>
<dbReference type="PROSITE" id="PS50011">
    <property type="entry name" value="PROTEIN_KINASE_DOM"/>
    <property type="match status" value="1"/>
</dbReference>
<evidence type="ECO:0000256" key="4">
    <source>
        <dbReference type="ARBA" id="ARBA00022499"/>
    </source>
</evidence>
<dbReference type="AlphaFoldDB" id="G3I0Y8"/>
<feature type="compositionally biased region" description="Basic and acidic residues" evidence="23">
    <location>
        <begin position="514"/>
        <end position="525"/>
    </location>
</feature>
<keyword evidence="15" id="KW-0539">Nucleus</keyword>
<evidence type="ECO:0000256" key="22">
    <source>
        <dbReference type="PROSITE-ProRule" id="PRU10141"/>
    </source>
</evidence>
<evidence type="ECO:0000256" key="2">
    <source>
        <dbReference type="ARBA" id="ARBA00004123"/>
    </source>
</evidence>
<keyword evidence="16" id="KW-0131">Cell cycle</keyword>
<dbReference type="GO" id="GO:0051301">
    <property type="term" value="P:cell division"/>
    <property type="evidence" value="ECO:0007669"/>
    <property type="project" value="UniProtKB-KW"/>
</dbReference>
<keyword evidence="11 25" id="KW-0418">Kinase</keyword>
<evidence type="ECO:0000256" key="5">
    <source>
        <dbReference type="ARBA" id="ARBA00022527"/>
    </source>
</evidence>
<dbReference type="GeneID" id="100689341"/>
<dbReference type="PANTHER" id="PTHR44167:SF23">
    <property type="entry name" value="CDC7 KINASE, ISOFORM A-RELATED"/>
    <property type="match status" value="1"/>
</dbReference>
<feature type="compositionally biased region" description="Polar residues" evidence="23">
    <location>
        <begin position="497"/>
        <end position="508"/>
    </location>
</feature>
<evidence type="ECO:0000256" key="23">
    <source>
        <dbReference type="SAM" id="MobiDB-lite"/>
    </source>
</evidence>
<comment type="catalytic activity">
    <reaction evidence="18">
        <text>L-seryl-[protein] + ATP = O-phospho-L-seryl-[protein] + ADP + H(+)</text>
        <dbReference type="Rhea" id="RHEA:17989"/>
        <dbReference type="Rhea" id="RHEA-COMP:9863"/>
        <dbReference type="Rhea" id="RHEA-COMP:11604"/>
        <dbReference type="ChEBI" id="CHEBI:15378"/>
        <dbReference type="ChEBI" id="CHEBI:29999"/>
        <dbReference type="ChEBI" id="CHEBI:30616"/>
        <dbReference type="ChEBI" id="CHEBI:83421"/>
        <dbReference type="ChEBI" id="CHEBI:456216"/>
        <dbReference type="EC" id="2.7.11.1"/>
    </reaction>
    <physiologicalReaction direction="left-to-right" evidence="18">
        <dbReference type="Rhea" id="RHEA:17990"/>
    </physiologicalReaction>
</comment>
<dbReference type="GO" id="GO:0004674">
    <property type="term" value="F:protein serine/threonine kinase activity"/>
    <property type="evidence" value="ECO:0007669"/>
    <property type="project" value="UniProtKB-KW"/>
</dbReference>
<reference evidence="27" key="1">
    <citation type="journal article" date="2011" name="Nat. Biotechnol.">
        <title>The genomic sequence of the Chinese hamster ovary (CHO)-K1 cell line.</title>
        <authorList>
            <person name="Xu X."/>
            <person name="Nagarajan H."/>
            <person name="Lewis N.E."/>
            <person name="Pan S."/>
            <person name="Cai Z."/>
            <person name="Liu X."/>
            <person name="Chen W."/>
            <person name="Xie M."/>
            <person name="Wang W."/>
            <person name="Hammond S."/>
            <person name="Andersen M.R."/>
            <person name="Neff N."/>
            <person name="Passarelli B."/>
            <person name="Koh W."/>
            <person name="Fan H.C."/>
            <person name="Wang J."/>
            <person name="Gui Y."/>
            <person name="Lee K.H."/>
            <person name="Betenbaugh M.J."/>
            <person name="Quake S.R."/>
            <person name="Famili I."/>
            <person name="Palsson B.O."/>
            <person name="Wang J."/>
        </authorList>
    </citation>
    <scope>NUCLEOTIDE SEQUENCE [LARGE SCALE GENOMIC DNA]</scope>
    <source>
        <strain evidence="27">CHO K1 cell line</strain>
    </source>
</reference>
<evidence type="ECO:0000256" key="10">
    <source>
        <dbReference type="ARBA" id="ARBA00022741"/>
    </source>
</evidence>
<dbReference type="GO" id="GO:0005524">
    <property type="term" value="F:ATP binding"/>
    <property type="evidence" value="ECO:0007669"/>
    <property type="project" value="UniProtKB-UniRule"/>
</dbReference>
<dbReference type="InterPro" id="IPR011009">
    <property type="entry name" value="Kinase-like_dom_sf"/>
</dbReference>
<evidence type="ECO:0000256" key="15">
    <source>
        <dbReference type="ARBA" id="ARBA00023242"/>
    </source>
</evidence>
<evidence type="ECO:0000256" key="17">
    <source>
        <dbReference type="ARBA" id="ARBA00048659"/>
    </source>
</evidence>
<dbReference type="SMART" id="SM00220">
    <property type="entry name" value="S_TKc"/>
    <property type="match status" value="1"/>
</dbReference>
<keyword evidence="10 22" id="KW-0547">Nucleotide-binding</keyword>
<dbReference type="PaxDb" id="10029-NP_001233701.1"/>
<feature type="domain" description="Protein kinase" evidence="24">
    <location>
        <begin position="52"/>
        <end position="567"/>
    </location>
</feature>
<dbReference type="GO" id="GO:0044773">
    <property type="term" value="P:mitotic DNA damage checkpoint signaling"/>
    <property type="evidence" value="ECO:0007669"/>
    <property type="project" value="TreeGrafter"/>
</dbReference>
<comment type="function">
    <text evidence="19">Kinase involved in initiation of DNA replication. Phosphorylates critical substrates that regulate the G1/S phase transition and initiation of DNA replication, such as MCM proteins and CLASPIN.</text>
</comment>
<evidence type="ECO:0000313" key="26">
    <source>
        <dbReference type="Ensembl" id="ENSCGRP00001008254.1"/>
    </source>
</evidence>
<dbReference type="Ensembl" id="ENSCGRT00001012370.1">
    <property type="protein sequence ID" value="ENSCGRP00001008254.1"/>
    <property type="gene ID" value="ENSCGRG00001010556.1"/>
</dbReference>
<dbReference type="RefSeq" id="XP_007647771.1">
    <property type="nucleotide sequence ID" value="XM_007649581.4"/>
</dbReference>
<dbReference type="EC" id="2.7.11.1" evidence="3"/>
<evidence type="ECO:0000256" key="11">
    <source>
        <dbReference type="ARBA" id="ARBA00022777"/>
    </source>
</evidence>
<accession>G3I0Y8</accession>
<dbReference type="CDD" id="cd14019">
    <property type="entry name" value="STKc_Cdc7"/>
    <property type="match status" value="1"/>
</dbReference>
<comment type="subunit">
    <text evidence="20">Forms a complex with either DBF4/DBF4A or DBF4B, leading to the activation of the kinase activity. Interacts with CLASPIN (via the acidic patch); the interaction is required for phosphorylation of MCM proteins and CLASPIN.</text>
</comment>
<dbReference type="PANTHER" id="PTHR44167">
    <property type="entry name" value="OVARIAN-SPECIFIC SERINE/THREONINE-PROTEIN KINASE LOK-RELATED"/>
    <property type="match status" value="1"/>
</dbReference>
<feature type="region of interest" description="Disordered" evidence="23">
    <location>
        <begin position="475"/>
        <end position="531"/>
    </location>
</feature>
<evidence type="ECO:0000256" key="9">
    <source>
        <dbReference type="ARBA" id="ARBA00022723"/>
    </source>
</evidence>
<dbReference type="OrthoDB" id="10020333at2759"/>
<dbReference type="Gene3D" id="1.10.510.10">
    <property type="entry name" value="Transferase(Phosphotransferase) domain 1"/>
    <property type="match status" value="2"/>
</dbReference>
<dbReference type="Gene3D" id="3.30.200.20">
    <property type="entry name" value="Phosphorylase Kinase, domain 1"/>
    <property type="match status" value="1"/>
</dbReference>
<feature type="region of interest" description="Disordered" evidence="23">
    <location>
        <begin position="1"/>
        <end position="20"/>
    </location>
</feature>
<dbReference type="CTD" id="8317"/>
<dbReference type="FunFam" id="3.30.200.20:FF:000287">
    <property type="entry name" value="Cell division cycle 7-related protein kinase"/>
    <property type="match status" value="1"/>
</dbReference>
<evidence type="ECO:0000256" key="7">
    <source>
        <dbReference type="ARBA" id="ARBA00022618"/>
    </source>
</evidence>
<evidence type="ECO:0000313" key="25">
    <source>
        <dbReference type="EMBL" id="EGW07142.1"/>
    </source>
</evidence>
<dbReference type="PROSITE" id="PS00107">
    <property type="entry name" value="PROTEIN_KINASE_ATP"/>
    <property type="match status" value="1"/>
</dbReference>
<name>G3I0Y8_CRIGR</name>
<dbReference type="Pfam" id="PF00069">
    <property type="entry name" value="Pkinase"/>
    <property type="match status" value="2"/>
</dbReference>
<dbReference type="GlyGen" id="G3I0Y8">
    <property type="glycosylation" value="1 site"/>
</dbReference>
<reference evidence="25" key="2">
    <citation type="submission" date="2011-08" db="EMBL/GenBank/DDBJ databases">
        <title>The genomic sequence of the Chinese hamster ovary CHO-K1 cell line.</title>
        <authorList>
            <person name="Xu X."/>
            <person name="Nagarajan H."/>
            <person name="Lewis N.E."/>
            <person name="Pan S."/>
            <person name="Cai Z."/>
            <person name="Liu X."/>
            <person name="Chen W."/>
            <person name="Xie M."/>
            <person name="Wang W."/>
            <person name="Hammond S."/>
            <person name="Andersen M.R."/>
            <person name="Neff N."/>
            <person name="Passarelli B."/>
            <person name="Koh W."/>
            <person name="Fan C.H."/>
            <person name="Wang J."/>
            <person name="Gui Y."/>
            <person name="Lee K.H."/>
            <person name="Betenbaugh M.J."/>
            <person name="Quake S.R."/>
            <person name="Famili I."/>
            <person name="Palsson B.O."/>
            <person name="Wang J."/>
        </authorList>
    </citation>
    <scope>NUCLEOTIDE SEQUENCE</scope>
</reference>
<dbReference type="FunFam" id="1.10.510.10:FF:000483">
    <property type="entry name" value="Cell division cycle 7-related protein kinase"/>
    <property type="match status" value="1"/>
</dbReference>
<keyword evidence="13" id="KW-0460">Magnesium</keyword>
<keyword evidence="6" id="KW-0597">Phosphoprotein</keyword>
<keyword evidence="5" id="KW-0723">Serine/threonine-protein kinase</keyword>
<evidence type="ECO:0000256" key="13">
    <source>
        <dbReference type="ARBA" id="ARBA00022842"/>
    </source>
</evidence>
<dbReference type="GO" id="GO:0005634">
    <property type="term" value="C:nucleus"/>
    <property type="evidence" value="ECO:0007669"/>
    <property type="project" value="UniProtKB-SubCell"/>
</dbReference>
<evidence type="ECO:0000256" key="1">
    <source>
        <dbReference type="ARBA" id="ARBA00001946"/>
    </source>
</evidence>
<evidence type="ECO:0000256" key="21">
    <source>
        <dbReference type="ARBA" id="ARBA00070601"/>
    </source>
</evidence>
<keyword evidence="9" id="KW-0479">Metal-binding</keyword>
<evidence type="ECO:0000256" key="6">
    <source>
        <dbReference type="ARBA" id="ARBA00022553"/>
    </source>
</evidence>
<dbReference type="EMBL" id="JH001037">
    <property type="protein sequence ID" value="EGW07142.1"/>
    <property type="molecule type" value="Genomic_DNA"/>
</dbReference>
<dbReference type="Proteomes" id="UP000694386">
    <property type="component" value="Unplaced"/>
</dbReference>
<sequence length="572" mass="62711">MEEPMAFSPLLGGDRSPADDSLKKYEQSVKLSGIKKDIEKLCEAVPQLVNVFKIKDKIGEGTFSSVYLATAQLQVGHEEKIALKHLIPTSHPVRIAAELQCLTVAGGQDNVMGVKYCFRKNDHVVIAMPYLEHESFLDILNSLSFQEVREYMFNLFIALKRIHQFGIVHRDVKPSNFLYNRRLKKYALVDFGLAQGTHDTKIELLKFVQSEAQQEDCSQSKYHGVTGQKGSLSRPAPKNLDQQCAAKTSVKRSYASAQIHIKQGKDAKEGSVGLSVQRSVFGERNFNIHSSISHESPAEKLIKQSKTVDIISRKPATKKTAMSTKAVASVTMSTKAVASAMRKTTSPCPAVLTCDCYGTDKVCSICLSRRQQVAPRAGTPGFRAPEVLTKCPNQTTAIDMWSAGVILLSLLSGRYPFYKASDDLTALAQIMTIRGSRETIQAAKAFGKSVLCSKEVPAQDLRKLCERLRGLDPTTPKLAVDPPGCASLENTDHKASSLGQTPPAQHSEGSLCKGDSDDCGSRPRECTTNLEGWDSVPDEAYDLLDKLLDLNPASRITAEAALLHPFFKDMSS</sequence>
<evidence type="ECO:0000256" key="18">
    <source>
        <dbReference type="ARBA" id="ARBA00048977"/>
    </source>
</evidence>
<evidence type="ECO:0000256" key="8">
    <source>
        <dbReference type="ARBA" id="ARBA00022679"/>
    </source>
</evidence>
<evidence type="ECO:0000256" key="19">
    <source>
        <dbReference type="ARBA" id="ARBA00057827"/>
    </source>
</evidence>
<protein>
    <recommendedName>
        <fullName evidence="21">Cell division cycle 7-related protein kinase</fullName>
        <ecNumber evidence="3">2.7.11.1</ecNumber>
    </recommendedName>
</protein>
<evidence type="ECO:0000256" key="16">
    <source>
        <dbReference type="ARBA" id="ARBA00023306"/>
    </source>
</evidence>
<dbReference type="SUPFAM" id="SSF56112">
    <property type="entry name" value="Protein kinase-like (PK-like)"/>
    <property type="match status" value="1"/>
</dbReference>
<evidence type="ECO:0000313" key="27">
    <source>
        <dbReference type="Proteomes" id="UP000001075"/>
    </source>
</evidence>
<dbReference type="STRING" id="10029.G3I0Y8"/>
<dbReference type="GeneTree" id="ENSGT00550000075011"/>
<feature type="region of interest" description="Disordered" evidence="23">
    <location>
        <begin position="219"/>
        <end position="238"/>
    </location>
</feature>
<proteinExistence type="predicted"/>
<evidence type="ECO:0000256" key="12">
    <source>
        <dbReference type="ARBA" id="ARBA00022840"/>
    </source>
</evidence>
<dbReference type="InterPro" id="IPR008271">
    <property type="entry name" value="Ser/Thr_kinase_AS"/>
</dbReference>
<evidence type="ECO:0000259" key="24">
    <source>
        <dbReference type="PROSITE" id="PS50011"/>
    </source>
</evidence>
<evidence type="ECO:0000256" key="14">
    <source>
        <dbReference type="ARBA" id="ARBA00022843"/>
    </source>
</evidence>
<evidence type="ECO:0000256" key="3">
    <source>
        <dbReference type="ARBA" id="ARBA00012513"/>
    </source>
</evidence>
<dbReference type="GO" id="GO:0046872">
    <property type="term" value="F:metal ion binding"/>
    <property type="evidence" value="ECO:0007669"/>
    <property type="project" value="UniProtKB-KW"/>
</dbReference>
<dbReference type="Proteomes" id="UP000001075">
    <property type="component" value="Unassembled WGS sequence"/>
</dbReference>
<dbReference type="InterPro" id="IPR000719">
    <property type="entry name" value="Prot_kinase_dom"/>
</dbReference>
<dbReference type="InterPro" id="IPR017441">
    <property type="entry name" value="Protein_kinase_ATP_BS"/>
</dbReference>
<keyword evidence="8" id="KW-0808">Transferase</keyword>
<comment type="catalytic activity">
    <reaction evidence="17">
        <text>L-threonyl-[protein] + ATP = O-phospho-L-threonyl-[protein] + ADP + H(+)</text>
        <dbReference type="Rhea" id="RHEA:46608"/>
        <dbReference type="Rhea" id="RHEA-COMP:11060"/>
        <dbReference type="Rhea" id="RHEA-COMP:11605"/>
        <dbReference type="ChEBI" id="CHEBI:15378"/>
        <dbReference type="ChEBI" id="CHEBI:30013"/>
        <dbReference type="ChEBI" id="CHEBI:30616"/>
        <dbReference type="ChEBI" id="CHEBI:61977"/>
        <dbReference type="ChEBI" id="CHEBI:456216"/>
        <dbReference type="EC" id="2.7.11.1"/>
    </reaction>
    <physiologicalReaction direction="left-to-right" evidence="17">
        <dbReference type="Rhea" id="RHEA:46609"/>
    </physiologicalReaction>
</comment>
<dbReference type="PROSITE" id="PS00108">
    <property type="entry name" value="PROTEIN_KINASE_ST"/>
    <property type="match status" value="1"/>
</dbReference>